<evidence type="ECO:0000256" key="6">
    <source>
        <dbReference type="ARBA" id="ARBA00023136"/>
    </source>
</evidence>
<dbReference type="EMBL" id="JADXDR010000043">
    <property type="protein sequence ID" value="KAI7843132.1"/>
    <property type="molecule type" value="Genomic_DNA"/>
</dbReference>
<evidence type="ECO:0000256" key="7">
    <source>
        <dbReference type="SAM" id="MobiDB-lite"/>
    </source>
</evidence>
<evidence type="ECO:0000256" key="4">
    <source>
        <dbReference type="ARBA" id="ARBA00022692"/>
    </source>
</evidence>
<feature type="transmembrane region" description="Helical" evidence="8">
    <location>
        <begin position="195"/>
        <end position="215"/>
    </location>
</feature>
<keyword evidence="10" id="KW-1185">Reference proteome</keyword>
<feature type="transmembrane region" description="Helical" evidence="8">
    <location>
        <begin position="395"/>
        <end position="414"/>
    </location>
</feature>
<dbReference type="AlphaFoldDB" id="A0AAD5DT08"/>
<dbReference type="InterPro" id="IPR000537">
    <property type="entry name" value="UbiA_prenyltransferase"/>
</dbReference>
<reference evidence="9" key="1">
    <citation type="submission" date="2020-11" db="EMBL/GenBank/DDBJ databases">
        <title>Chlorella ohadii genome sequencing and assembly.</title>
        <authorList>
            <person name="Murik O."/>
            <person name="Treves H."/>
            <person name="Kedem I."/>
            <person name="Shotland Y."/>
            <person name="Kaplan A."/>
        </authorList>
    </citation>
    <scope>NUCLEOTIDE SEQUENCE</scope>
    <source>
        <strain evidence="9">1</strain>
    </source>
</reference>
<name>A0AAD5DT08_9CHLO</name>
<comment type="subcellular location">
    <subcellularLocation>
        <location evidence="1">Membrane</location>
        <topology evidence="1">Multi-pass membrane protein</topology>
    </subcellularLocation>
</comment>
<dbReference type="InterPro" id="IPR044878">
    <property type="entry name" value="UbiA_sf"/>
</dbReference>
<evidence type="ECO:0000256" key="3">
    <source>
        <dbReference type="ARBA" id="ARBA00022679"/>
    </source>
</evidence>
<feature type="compositionally biased region" description="Low complexity" evidence="7">
    <location>
        <begin position="96"/>
        <end position="112"/>
    </location>
</feature>
<dbReference type="Gene3D" id="1.10.357.140">
    <property type="entry name" value="UbiA prenyltransferase"/>
    <property type="match status" value="1"/>
</dbReference>
<feature type="transmembrane region" description="Helical" evidence="8">
    <location>
        <begin position="290"/>
        <end position="310"/>
    </location>
</feature>
<feature type="region of interest" description="Disordered" evidence="7">
    <location>
        <begin position="96"/>
        <end position="117"/>
    </location>
</feature>
<feature type="transmembrane region" description="Helical" evidence="8">
    <location>
        <begin position="430"/>
        <end position="448"/>
    </location>
</feature>
<keyword evidence="5 8" id="KW-1133">Transmembrane helix</keyword>
<feature type="transmembrane region" description="Helical" evidence="8">
    <location>
        <begin position="370"/>
        <end position="389"/>
    </location>
</feature>
<accession>A0AAD5DT08</accession>
<evidence type="ECO:0000256" key="8">
    <source>
        <dbReference type="SAM" id="Phobius"/>
    </source>
</evidence>
<dbReference type="PANTHER" id="PTHR43009:SF7">
    <property type="entry name" value="HOMOGENTISATE GERANYLGERANYLTRANSFERASE, CHLOROPLASTIC"/>
    <property type="match status" value="1"/>
</dbReference>
<keyword evidence="3" id="KW-0808">Transferase</keyword>
<protein>
    <submittedName>
        <fullName evidence="9">Uncharacterized protein</fullName>
    </submittedName>
</protein>
<evidence type="ECO:0000313" key="10">
    <source>
        <dbReference type="Proteomes" id="UP001205105"/>
    </source>
</evidence>
<keyword evidence="4 8" id="KW-0812">Transmembrane</keyword>
<dbReference type="GO" id="GO:0004659">
    <property type="term" value="F:prenyltransferase activity"/>
    <property type="evidence" value="ECO:0007669"/>
    <property type="project" value="InterPro"/>
</dbReference>
<feature type="transmembrane region" description="Helical" evidence="8">
    <location>
        <begin position="227"/>
        <end position="253"/>
    </location>
</feature>
<dbReference type="NCBIfam" id="NF009525">
    <property type="entry name" value="PRK12887.1"/>
    <property type="match status" value="1"/>
</dbReference>
<sequence length="449" mass="47383">MQVLARAEDQHDFAGCAGASRSVDRLTSKRQGLLLLNLSPAVRRSSNLQGLCVGLMTAARAAWLVPGAGGSVAAPRPRIAGPAQACFLRHVPSQQQHRQQQLSQAQQPLPQQARHRPRCTRLHAAADEAGPAPTSSSDLGVQQAAGGLQARLAALGAFLDALYRFSRPHTMLGTAVSVTSVSALALGPGQLGAPALLAFAQAIVAALLMNISILYDIEIDRINKPYLPLAAGDFSVPTGWALVVATGAASLAIGAASGSLPLLATLGGSLLLGLAYSTDLPLLRWKRSPVLAAACILAVRAVLVQLGFFFHMQLALGSAAPAITRPIAFATAFMLLFSVVIALFKDIPDVAGDSKAGVRTLSVRLGPPRVFWACIAILEAAYVGAILVGLQSDLLWSRVATTVAHLALGALLLWRARQTDLTSPKEISRCYMFTWGLFYAEYLLFPLLR</sequence>
<dbReference type="PANTHER" id="PTHR43009">
    <property type="entry name" value="HOMOGENTISATE SOLANESYLTRANSFERASE, CHLOROPLASTIC"/>
    <property type="match status" value="1"/>
</dbReference>
<organism evidence="9 10">
    <name type="scientific">Chlorella ohadii</name>
    <dbReference type="NCBI Taxonomy" id="2649997"/>
    <lineage>
        <taxon>Eukaryota</taxon>
        <taxon>Viridiplantae</taxon>
        <taxon>Chlorophyta</taxon>
        <taxon>core chlorophytes</taxon>
        <taxon>Trebouxiophyceae</taxon>
        <taxon>Chlorellales</taxon>
        <taxon>Chlorellaceae</taxon>
        <taxon>Chlorella clade</taxon>
        <taxon>Chlorella</taxon>
    </lineage>
</organism>
<feature type="transmembrane region" description="Helical" evidence="8">
    <location>
        <begin position="259"/>
        <end position="278"/>
    </location>
</feature>
<gene>
    <name evidence="9" type="ORF">COHA_003303</name>
</gene>
<dbReference type="Proteomes" id="UP001205105">
    <property type="component" value="Unassembled WGS sequence"/>
</dbReference>
<feature type="transmembrane region" description="Helical" evidence="8">
    <location>
        <begin position="322"/>
        <end position="344"/>
    </location>
</feature>
<dbReference type="GO" id="GO:0016020">
    <property type="term" value="C:membrane"/>
    <property type="evidence" value="ECO:0007669"/>
    <property type="project" value="UniProtKB-SubCell"/>
</dbReference>
<dbReference type="InterPro" id="IPR044502">
    <property type="entry name" value="AtHST-like"/>
</dbReference>
<evidence type="ECO:0000256" key="5">
    <source>
        <dbReference type="ARBA" id="ARBA00022989"/>
    </source>
</evidence>
<comment type="similarity">
    <text evidence="2">Belongs to the UbiA prenyltransferase family.</text>
</comment>
<dbReference type="Pfam" id="PF01040">
    <property type="entry name" value="UbiA"/>
    <property type="match status" value="1"/>
</dbReference>
<keyword evidence="6 8" id="KW-0472">Membrane</keyword>
<dbReference type="CDD" id="cd13960">
    <property type="entry name" value="PT_UbiA_HPT1"/>
    <property type="match status" value="1"/>
</dbReference>
<evidence type="ECO:0000313" key="9">
    <source>
        <dbReference type="EMBL" id="KAI7843132.1"/>
    </source>
</evidence>
<comment type="caution">
    <text evidence="9">The sequence shown here is derived from an EMBL/GenBank/DDBJ whole genome shotgun (WGS) entry which is preliminary data.</text>
</comment>
<evidence type="ECO:0000256" key="2">
    <source>
        <dbReference type="ARBA" id="ARBA00005985"/>
    </source>
</evidence>
<proteinExistence type="inferred from homology"/>
<evidence type="ECO:0000256" key="1">
    <source>
        <dbReference type="ARBA" id="ARBA00004141"/>
    </source>
</evidence>